<keyword evidence="2" id="KW-1185">Reference proteome</keyword>
<dbReference type="STRING" id="1121884.SAMN02745131_03042"/>
<organism evidence="1 2">
    <name type="scientific">Flavisolibacter ginsengisoli DSM 18119</name>
    <dbReference type="NCBI Taxonomy" id="1121884"/>
    <lineage>
        <taxon>Bacteria</taxon>
        <taxon>Pseudomonadati</taxon>
        <taxon>Bacteroidota</taxon>
        <taxon>Chitinophagia</taxon>
        <taxon>Chitinophagales</taxon>
        <taxon>Chitinophagaceae</taxon>
        <taxon>Flavisolibacter</taxon>
    </lineage>
</organism>
<dbReference type="EMBL" id="FQUU01000013">
    <property type="protein sequence ID" value="SHF58682.1"/>
    <property type="molecule type" value="Genomic_DNA"/>
</dbReference>
<dbReference type="Pfam" id="PF06037">
    <property type="entry name" value="DUF922"/>
    <property type="match status" value="1"/>
</dbReference>
<sequence>MSYHHLLYIIILALNFSGKPAPDITATKKSPRIEKSINPRGENEEFIPWTFSRRLEWEDFLCAPKNNSDAVASTSTSLGIAYQVEDGELTYSISCNFSKHKSWGLLKTEYILAHEQGHFDITEIFARKLYKALSEYQFNRRTYRKDVNEIYKAIVEEKENMQAEYDGESDHSRNRRIQYDWLEKIDQLLDETAPYANYP</sequence>
<dbReference type="RefSeq" id="WP_072836182.1">
    <property type="nucleotide sequence ID" value="NZ_FQUU01000013.1"/>
</dbReference>
<evidence type="ECO:0000313" key="2">
    <source>
        <dbReference type="Proteomes" id="UP000184048"/>
    </source>
</evidence>
<accession>A0A1M5CW78</accession>
<dbReference type="InterPro" id="IPR010321">
    <property type="entry name" value="DUF922"/>
</dbReference>
<dbReference type="OrthoDB" id="5431540at2"/>
<protein>
    <recommendedName>
        <fullName evidence="3">DUF922 domain-containing protein</fullName>
    </recommendedName>
</protein>
<proteinExistence type="predicted"/>
<dbReference type="AlphaFoldDB" id="A0A1M5CW78"/>
<evidence type="ECO:0000313" key="1">
    <source>
        <dbReference type="EMBL" id="SHF58682.1"/>
    </source>
</evidence>
<reference evidence="1 2" key="1">
    <citation type="submission" date="2016-11" db="EMBL/GenBank/DDBJ databases">
        <authorList>
            <person name="Jaros S."/>
            <person name="Januszkiewicz K."/>
            <person name="Wedrychowicz H."/>
        </authorList>
    </citation>
    <scope>NUCLEOTIDE SEQUENCE [LARGE SCALE GENOMIC DNA]</scope>
    <source>
        <strain evidence="1 2">DSM 18119</strain>
    </source>
</reference>
<name>A0A1M5CW78_9BACT</name>
<evidence type="ECO:0008006" key="3">
    <source>
        <dbReference type="Google" id="ProtNLM"/>
    </source>
</evidence>
<dbReference type="Proteomes" id="UP000184048">
    <property type="component" value="Unassembled WGS sequence"/>
</dbReference>
<gene>
    <name evidence="1" type="ORF">SAMN02745131_03042</name>
</gene>